<sequence length="91" mass="9913">MPVPPSQPLYFLSVTRRVAAPRAPMTERHDAAGNGVWSRSRMKVHLTGISLSPWAGDGRTPRLEDVSSWFASTICSVQKACSTGGMRQSAR</sequence>
<organism evidence="1 2">
    <name type="scientific">Dallia pectoralis</name>
    <name type="common">Alaska blackfish</name>
    <dbReference type="NCBI Taxonomy" id="75939"/>
    <lineage>
        <taxon>Eukaryota</taxon>
        <taxon>Metazoa</taxon>
        <taxon>Chordata</taxon>
        <taxon>Craniata</taxon>
        <taxon>Vertebrata</taxon>
        <taxon>Euteleostomi</taxon>
        <taxon>Actinopterygii</taxon>
        <taxon>Neopterygii</taxon>
        <taxon>Teleostei</taxon>
        <taxon>Protacanthopterygii</taxon>
        <taxon>Esociformes</taxon>
        <taxon>Umbridae</taxon>
        <taxon>Dallia</taxon>
    </lineage>
</organism>
<proteinExistence type="predicted"/>
<gene>
    <name evidence="1" type="ORF">DPEC_G00305890</name>
</gene>
<reference evidence="1" key="1">
    <citation type="submission" date="2021-05" db="EMBL/GenBank/DDBJ databases">
        <authorList>
            <person name="Pan Q."/>
            <person name="Jouanno E."/>
            <person name="Zahm M."/>
            <person name="Klopp C."/>
            <person name="Cabau C."/>
            <person name="Louis A."/>
            <person name="Berthelot C."/>
            <person name="Parey E."/>
            <person name="Roest Crollius H."/>
            <person name="Montfort J."/>
            <person name="Robinson-Rechavi M."/>
            <person name="Bouchez O."/>
            <person name="Lampietro C."/>
            <person name="Lopez Roques C."/>
            <person name="Donnadieu C."/>
            <person name="Postlethwait J."/>
            <person name="Bobe J."/>
            <person name="Dillon D."/>
            <person name="Chandos A."/>
            <person name="von Hippel F."/>
            <person name="Guiguen Y."/>
        </authorList>
    </citation>
    <scope>NUCLEOTIDE SEQUENCE</scope>
    <source>
        <strain evidence="1">YG-Jan2019</strain>
    </source>
</reference>
<evidence type="ECO:0000313" key="2">
    <source>
        <dbReference type="Proteomes" id="UP001157502"/>
    </source>
</evidence>
<comment type="caution">
    <text evidence="1">The sequence shown here is derived from an EMBL/GenBank/DDBJ whole genome shotgun (WGS) entry which is preliminary data.</text>
</comment>
<protein>
    <submittedName>
        <fullName evidence="1">Uncharacterized protein</fullName>
    </submittedName>
</protein>
<accession>A0ACC2FE32</accession>
<name>A0ACC2FE32_DALPE</name>
<keyword evidence="2" id="KW-1185">Reference proteome</keyword>
<dbReference type="Proteomes" id="UP001157502">
    <property type="component" value="Chromosome 29"/>
</dbReference>
<dbReference type="EMBL" id="CM055756">
    <property type="protein sequence ID" value="KAJ7989568.1"/>
    <property type="molecule type" value="Genomic_DNA"/>
</dbReference>
<evidence type="ECO:0000313" key="1">
    <source>
        <dbReference type="EMBL" id="KAJ7989568.1"/>
    </source>
</evidence>